<evidence type="ECO:0000256" key="2">
    <source>
        <dbReference type="SAM" id="Phobius"/>
    </source>
</evidence>
<feature type="transmembrane region" description="Helical" evidence="2">
    <location>
        <begin position="41"/>
        <end position="74"/>
    </location>
</feature>
<feature type="compositionally biased region" description="Basic and acidic residues" evidence="1">
    <location>
        <begin position="18"/>
        <end position="29"/>
    </location>
</feature>
<organism evidence="3 4">
    <name type="scientific">Candidatus Anaerostipes excrementavium</name>
    <dbReference type="NCBI Taxonomy" id="2838463"/>
    <lineage>
        <taxon>Bacteria</taxon>
        <taxon>Bacillati</taxon>
        <taxon>Bacillota</taxon>
        <taxon>Clostridia</taxon>
        <taxon>Lachnospirales</taxon>
        <taxon>Lachnospiraceae</taxon>
        <taxon>Anaerostipes</taxon>
    </lineage>
</organism>
<gene>
    <name evidence="3" type="ORF">H9735_01945</name>
</gene>
<keyword evidence="2" id="KW-1133">Transmembrane helix</keyword>
<feature type="transmembrane region" description="Helical" evidence="2">
    <location>
        <begin position="86"/>
        <end position="113"/>
    </location>
</feature>
<protein>
    <submittedName>
        <fullName evidence="3">DUF4190 domain-containing protein</fullName>
    </submittedName>
</protein>
<name>A0A9D1WU45_9FIRM</name>
<dbReference type="Proteomes" id="UP000886721">
    <property type="component" value="Unassembled WGS sequence"/>
</dbReference>
<evidence type="ECO:0000256" key="1">
    <source>
        <dbReference type="SAM" id="MobiDB-lite"/>
    </source>
</evidence>
<feature type="region of interest" description="Disordered" evidence="1">
    <location>
        <begin position="1"/>
        <end position="33"/>
    </location>
</feature>
<dbReference type="EMBL" id="DXEM01000006">
    <property type="protein sequence ID" value="HIX66871.1"/>
    <property type="molecule type" value="Genomic_DNA"/>
</dbReference>
<evidence type="ECO:0000313" key="3">
    <source>
        <dbReference type="EMBL" id="HIX66871.1"/>
    </source>
</evidence>
<reference evidence="3" key="2">
    <citation type="submission" date="2021-04" db="EMBL/GenBank/DDBJ databases">
        <authorList>
            <person name="Gilroy R."/>
        </authorList>
    </citation>
    <scope>NUCLEOTIDE SEQUENCE</scope>
    <source>
        <strain evidence="3">CHK191-13928</strain>
    </source>
</reference>
<reference evidence="3" key="1">
    <citation type="journal article" date="2021" name="PeerJ">
        <title>Extensive microbial diversity within the chicken gut microbiome revealed by metagenomics and culture.</title>
        <authorList>
            <person name="Gilroy R."/>
            <person name="Ravi A."/>
            <person name="Getino M."/>
            <person name="Pursley I."/>
            <person name="Horton D.L."/>
            <person name="Alikhan N.F."/>
            <person name="Baker D."/>
            <person name="Gharbi K."/>
            <person name="Hall N."/>
            <person name="Watson M."/>
            <person name="Adriaenssens E.M."/>
            <person name="Foster-Nyarko E."/>
            <person name="Jarju S."/>
            <person name="Secka A."/>
            <person name="Antonio M."/>
            <person name="Oren A."/>
            <person name="Chaudhuri R.R."/>
            <person name="La Ragione R."/>
            <person name="Hildebrand F."/>
            <person name="Pallen M.J."/>
        </authorList>
    </citation>
    <scope>NUCLEOTIDE SEQUENCE</scope>
    <source>
        <strain evidence="3">CHK191-13928</strain>
    </source>
</reference>
<dbReference type="AlphaFoldDB" id="A0A9D1WU45"/>
<proteinExistence type="predicted"/>
<comment type="caution">
    <text evidence="3">The sequence shown here is derived from an EMBL/GenBank/DDBJ whole genome shotgun (WGS) entry which is preliminary data.</text>
</comment>
<sequence length="143" mass="15953">MEEKHYDPYTGYEVDGDTPQREETSKDQEQQEGSHGLTVAAMILGIVSVVLMLTCCCSPFAIFTGIAAIVLFAVSPKRNGKKEPKAVAGLVCGIVSIIGTFLLIAVFVVNIVWSDEFQDILDENLQDTYEQQYEHHDDYDEIF</sequence>
<keyword evidence="2" id="KW-0472">Membrane</keyword>
<evidence type="ECO:0000313" key="4">
    <source>
        <dbReference type="Proteomes" id="UP000886721"/>
    </source>
</evidence>
<accession>A0A9D1WU45</accession>
<keyword evidence="2" id="KW-0812">Transmembrane</keyword>